<organism evidence="3 4">
    <name type="scientific">Tanacetum coccineum</name>
    <dbReference type="NCBI Taxonomy" id="301880"/>
    <lineage>
        <taxon>Eukaryota</taxon>
        <taxon>Viridiplantae</taxon>
        <taxon>Streptophyta</taxon>
        <taxon>Embryophyta</taxon>
        <taxon>Tracheophyta</taxon>
        <taxon>Spermatophyta</taxon>
        <taxon>Magnoliopsida</taxon>
        <taxon>eudicotyledons</taxon>
        <taxon>Gunneridae</taxon>
        <taxon>Pentapetalae</taxon>
        <taxon>asterids</taxon>
        <taxon>campanulids</taxon>
        <taxon>Asterales</taxon>
        <taxon>Asteraceae</taxon>
        <taxon>Asteroideae</taxon>
        <taxon>Anthemideae</taxon>
        <taxon>Anthemidinae</taxon>
        <taxon>Tanacetum</taxon>
    </lineage>
</organism>
<evidence type="ECO:0000313" key="4">
    <source>
        <dbReference type="Proteomes" id="UP001151760"/>
    </source>
</evidence>
<accession>A0ABQ5IVH6</accession>
<reference evidence="3" key="2">
    <citation type="submission" date="2022-01" db="EMBL/GenBank/DDBJ databases">
        <authorList>
            <person name="Yamashiro T."/>
            <person name="Shiraishi A."/>
            <person name="Satake H."/>
            <person name="Nakayama K."/>
        </authorList>
    </citation>
    <scope>NUCLEOTIDE SEQUENCE</scope>
</reference>
<proteinExistence type="predicted"/>
<feature type="compositionally biased region" description="Basic residues" evidence="2">
    <location>
        <begin position="37"/>
        <end position="47"/>
    </location>
</feature>
<dbReference type="EMBL" id="BQNB010021140">
    <property type="protein sequence ID" value="GJU03313.1"/>
    <property type="molecule type" value="Genomic_DNA"/>
</dbReference>
<evidence type="ECO:0000313" key="3">
    <source>
        <dbReference type="EMBL" id="GJU03313.1"/>
    </source>
</evidence>
<reference evidence="3" key="1">
    <citation type="journal article" date="2022" name="Int. J. Mol. Sci.">
        <title>Draft Genome of Tanacetum Coccineum: Genomic Comparison of Closely Related Tanacetum-Family Plants.</title>
        <authorList>
            <person name="Yamashiro T."/>
            <person name="Shiraishi A."/>
            <person name="Nakayama K."/>
            <person name="Satake H."/>
        </authorList>
    </citation>
    <scope>NUCLEOTIDE SEQUENCE</scope>
</reference>
<keyword evidence="4" id="KW-1185">Reference proteome</keyword>
<keyword evidence="1" id="KW-0175">Coiled coil</keyword>
<evidence type="ECO:0000256" key="2">
    <source>
        <dbReference type="SAM" id="MobiDB-lite"/>
    </source>
</evidence>
<gene>
    <name evidence="3" type="ORF">Tco_1113651</name>
</gene>
<dbReference type="Proteomes" id="UP001151760">
    <property type="component" value="Unassembled WGS sequence"/>
</dbReference>
<name>A0ABQ5IVH6_9ASTR</name>
<sequence>MMVQAQEEMGEGLANHTDPHHTPTIIQPSTSQPQKKQNPRKPKRKVTKVPQPSGPTDNVVDEAVYEEMDNRVNTPRSDEDSLKLKELMELCTNLQNRVIDLEKTKTSQAQEIRSLKRSVKRLEKKNRSITHGLKRLNKVCLSARIESSKDKGLGEEDASKQGRIDDTDTNEDIYLVNVHRDKDMFRVNDLEGDEVIVETKVDHEVIVETEVASKDVNLSVDEVTLAQALAALKSAKPKADKVMLQEPEHGTITTMTAATTITAASTRPKAKGLVILEEKQATTPTVSSQQHQLVKFGQGWKPKILKNKSFANIQELFDKAFKRVNTFVDYGTTLMEESSKKAEVIEESSKKPKAEMAQESNDGADVTINATPLSTKYPTIMLKNINREDLDVLWSIVKARFQKTEPVNYMDNFLLLNLKTMFQHHVEDSVWKNQQGLVKVLNWKLYDSCGVHCVTMQSILYYLLVKIYPHTNHTLHQMLNDVKLQVDYEFKMDFELL</sequence>
<feature type="coiled-coil region" evidence="1">
    <location>
        <begin position="84"/>
        <end position="125"/>
    </location>
</feature>
<protein>
    <submittedName>
        <fullName evidence="3">Uncharacterized protein</fullName>
    </submittedName>
</protein>
<comment type="caution">
    <text evidence="3">The sequence shown here is derived from an EMBL/GenBank/DDBJ whole genome shotgun (WGS) entry which is preliminary data.</text>
</comment>
<evidence type="ECO:0000256" key="1">
    <source>
        <dbReference type="SAM" id="Coils"/>
    </source>
</evidence>
<feature type="region of interest" description="Disordered" evidence="2">
    <location>
        <begin position="1"/>
        <end position="60"/>
    </location>
</feature>